<dbReference type="EMBL" id="CM029051">
    <property type="protein sequence ID" value="KAG2561849.1"/>
    <property type="molecule type" value="Genomic_DNA"/>
</dbReference>
<evidence type="ECO:0000313" key="2">
    <source>
        <dbReference type="EMBL" id="KAG2561849.1"/>
    </source>
</evidence>
<feature type="region of interest" description="Disordered" evidence="1">
    <location>
        <begin position="15"/>
        <end position="46"/>
    </location>
</feature>
<evidence type="ECO:0000256" key="1">
    <source>
        <dbReference type="SAM" id="MobiDB-lite"/>
    </source>
</evidence>
<dbReference type="AlphaFoldDB" id="A0A8T0PMM8"/>
<proteinExistence type="predicted"/>
<name>A0A8T0PMM8_PANVG</name>
<protein>
    <submittedName>
        <fullName evidence="2">Uncharacterized protein</fullName>
    </submittedName>
</protein>
<reference evidence="2" key="1">
    <citation type="submission" date="2020-05" db="EMBL/GenBank/DDBJ databases">
        <title>WGS assembly of Panicum virgatum.</title>
        <authorList>
            <person name="Lovell J.T."/>
            <person name="Jenkins J."/>
            <person name="Shu S."/>
            <person name="Juenger T.E."/>
            <person name="Schmutz J."/>
        </authorList>
    </citation>
    <scope>NUCLEOTIDE SEQUENCE</scope>
    <source>
        <strain evidence="2">AP13</strain>
    </source>
</reference>
<dbReference type="Proteomes" id="UP000823388">
    <property type="component" value="Chromosome 8K"/>
</dbReference>
<organism evidence="2 3">
    <name type="scientific">Panicum virgatum</name>
    <name type="common">Blackwell switchgrass</name>
    <dbReference type="NCBI Taxonomy" id="38727"/>
    <lineage>
        <taxon>Eukaryota</taxon>
        <taxon>Viridiplantae</taxon>
        <taxon>Streptophyta</taxon>
        <taxon>Embryophyta</taxon>
        <taxon>Tracheophyta</taxon>
        <taxon>Spermatophyta</taxon>
        <taxon>Magnoliopsida</taxon>
        <taxon>Liliopsida</taxon>
        <taxon>Poales</taxon>
        <taxon>Poaceae</taxon>
        <taxon>PACMAD clade</taxon>
        <taxon>Panicoideae</taxon>
        <taxon>Panicodae</taxon>
        <taxon>Paniceae</taxon>
        <taxon>Panicinae</taxon>
        <taxon>Panicum</taxon>
        <taxon>Panicum sect. Hiantes</taxon>
    </lineage>
</organism>
<accession>A0A8T0PMM8</accession>
<evidence type="ECO:0000313" key="3">
    <source>
        <dbReference type="Proteomes" id="UP000823388"/>
    </source>
</evidence>
<sequence length="101" mass="11311">MGWVKIADAIYRLPPLLPPTARTSSARSPAKRPHALRSPPCCRPPRQPAIVEARQTEIQEPMLVVSTNKESKENYIGPAPLEEMASVQVCQRNSCNWQSIY</sequence>
<keyword evidence="3" id="KW-1185">Reference proteome</keyword>
<gene>
    <name evidence="2" type="ORF">PVAP13_8KG253801</name>
</gene>
<comment type="caution">
    <text evidence="2">The sequence shown here is derived from an EMBL/GenBank/DDBJ whole genome shotgun (WGS) entry which is preliminary data.</text>
</comment>